<protein>
    <submittedName>
        <fullName evidence="1">Uncharacterized protein</fullName>
    </submittedName>
</protein>
<gene>
    <name evidence="1" type="ORF">CEXT_431541</name>
</gene>
<dbReference type="Proteomes" id="UP001054945">
    <property type="component" value="Unassembled WGS sequence"/>
</dbReference>
<organism evidence="1 2">
    <name type="scientific">Caerostris extrusa</name>
    <name type="common">Bark spider</name>
    <name type="synonym">Caerostris bankana</name>
    <dbReference type="NCBI Taxonomy" id="172846"/>
    <lineage>
        <taxon>Eukaryota</taxon>
        <taxon>Metazoa</taxon>
        <taxon>Ecdysozoa</taxon>
        <taxon>Arthropoda</taxon>
        <taxon>Chelicerata</taxon>
        <taxon>Arachnida</taxon>
        <taxon>Araneae</taxon>
        <taxon>Araneomorphae</taxon>
        <taxon>Entelegynae</taxon>
        <taxon>Araneoidea</taxon>
        <taxon>Araneidae</taxon>
        <taxon>Caerostris</taxon>
    </lineage>
</organism>
<evidence type="ECO:0000313" key="2">
    <source>
        <dbReference type="Proteomes" id="UP001054945"/>
    </source>
</evidence>
<evidence type="ECO:0000313" key="1">
    <source>
        <dbReference type="EMBL" id="GIY09898.1"/>
    </source>
</evidence>
<keyword evidence="2" id="KW-1185">Reference proteome</keyword>
<comment type="caution">
    <text evidence="1">The sequence shown here is derived from an EMBL/GenBank/DDBJ whole genome shotgun (WGS) entry which is preliminary data.</text>
</comment>
<accession>A0AAV4QJP2</accession>
<dbReference type="EMBL" id="BPLR01006440">
    <property type="protein sequence ID" value="GIY09898.1"/>
    <property type="molecule type" value="Genomic_DNA"/>
</dbReference>
<name>A0AAV4QJP2_CAEEX</name>
<sequence>MRSNTQNPAMRHFIVGIEVGKATLAPCLDGSVKEEKIVPAYLESADLAVERTEHRLPEEYLVQNKNSKWNIRLPEEHELENDKPKYCEALTVVIFLDGTPVSTVTGVNPQMKPVIQKGALT</sequence>
<proteinExistence type="predicted"/>
<dbReference type="AlphaFoldDB" id="A0AAV4QJP2"/>
<reference evidence="1 2" key="1">
    <citation type="submission" date="2021-06" db="EMBL/GenBank/DDBJ databases">
        <title>Caerostris extrusa draft genome.</title>
        <authorList>
            <person name="Kono N."/>
            <person name="Arakawa K."/>
        </authorList>
    </citation>
    <scope>NUCLEOTIDE SEQUENCE [LARGE SCALE GENOMIC DNA]</scope>
</reference>